<dbReference type="Proteomes" id="UP000004605">
    <property type="component" value="Unassembled WGS sequence"/>
</dbReference>
<dbReference type="EMBL" id="AFWF01000202">
    <property type="protein sequence ID" value="EGU36709.1"/>
    <property type="molecule type" value="Genomic_DNA"/>
</dbReference>
<keyword evidence="2" id="KW-1185">Reference proteome</keyword>
<organism evidence="1 2">
    <name type="scientific">Vibrio ichthyoenteri ATCC 700023</name>
    <dbReference type="NCBI Taxonomy" id="870968"/>
    <lineage>
        <taxon>Bacteria</taxon>
        <taxon>Pseudomonadati</taxon>
        <taxon>Pseudomonadota</taxon>
        <taxon>Gammaproteobacteria</taxon>
        <taxon>Vibrionales</taxon>
        <taxon>Vibrionaceae</taxon>
        <taxon>Vibrio</taxon>
    </lineage>
</organism>
<accession>F9S4L9</accession>
<comment type="caution">
    <text evidence="1">The sequence shown here is derived from an EMBL/GenBank/DDBJ whole genome shotgun (WGS) entry which is preliminary data.</text>
</comment>
<evidence type="ECO:0000313" key="1">
    <source>
        <dbReference type="EMBL" id="EGU36709.1"/>
    </source>
</evidence>
<dbReference type="AlphaFoldDB" id="F9S4L9"/>
<name>F9S4L9_9VIBR</name>
<gene>
    <name evidence="1" type="ORF">VII00023_01115</name>
</gene>
<reference evidence="1 2" key="1">
    <citation type="journal article" date="2012" name="Int. J. Syst. Evol. Microbiol.">
        <title>Vibrio caribbeanicus sp. nov., isolated from the marine sponge Scleritoderma cyanea.</title>
        <authorList>
            <person name="Hoffmann M."/>
            <person name="Monday S.R."/>
            <person name="Allard M.W."/>
            <person name="Strain E.A."/>
            <person name="Whittaker P."/>
            <person name="Naum M."/>
            <person name="McCarthy P.J."/>
            <person name="Lopez J.V."/>
            <person name="Fischer M."/>
            <person name="Brown E.W."/>
        </authorList>
    </citation>
    <scope>NUCLEOTIDE SEQUENCE [LARGE SCALE GENOMIC DNA]</scope>
    <source>
        <strain evidence="1 2">ATCC 700023</strain>
    </source>
</reference>
<sequence>MLIEFGQLQFLTTTVNHPGGGKRIQNGVGVVI</sequence>
<evidence type="ECO:0000313" key="2">
    <source>
        <dbReference type="Proteomes" id="UP000004605"/>
    </source>
</evidence>
<protein>
    <submittedName>
        <fullName evidence="1">Uncharacterized protein</fullName>
    </submittedName>
</protein>
<proteinExistence type="predicted"/>